<keyword evidence="5" id="KW-1185">Reference proteome</keyword>
<dbReference type="CDD" id="cd04659">
    <property type="entry name" value="Piwi_piwi-like_ProArk"/>
    <property type="match status" value="1"/>
</dbReference>
<evidence type="ECO:0000313" key="5">
    <source>
        <dbReference type="Proteomes" id="UP000468581"/>
    </source>
</evidence>
<evidence type="ECO:0000256" key="1">
    <source>
        <dbReference type="ARBA" id="ARBA00035012"/>
    </source>
</evidence>
<feature type="domain" description="Piwi" evidence="3">
    <location>
        <begin position="146"/>
        <end position="464"/>
    </location>
</feature>
<name>A0A6P0ULI8_9FLAO</name>
<comment type="caution">
    <text evidence="4">The sequence shown here is derived from an EMBL/GenBank/DDBJ whole genome shotgun (WGS) entry which is preliminary data.</text>
</comment>
<proteinExistence type="inferred from homology"/>
<protein>
    <recommendedName>
        <fullName evidence="2">Protein argonaute</fullName>
    </recommendedName>
</protein>
<dbReference type="AlphaFoldDB" id="A0A6P0ULI8"/>
<dbReference type="SMART" id="SM00950">
    <property type="entry name" value="Piwi"/>
    <property type="match status" value="1"/>
</dbReference>
<reference evidence="4 5" key="1">
    <citation type="submission" date="2020-01" db="EMBL/GenBank/DDBJ databases">
        <title>Leptobacterium flavescens.</title>
        <authorList>
            <person name="Wang G."/>
        </authorList>
    </citation>
    <scope>NUCLEOTIDE SEQUENCE [LARGE SCALE GENOMIC DNA]</scope>
    <source>
        <strain evidence="4 5">KCTC 22160</strain>
    </source>
</reference>
<dbReference type="InterPro" id="IPR012337">
    <property type="entry name" value="RNaseH-like_sf"/>
</dbReference>
<dbReference type="Proteomes" id="UP000468581">
    <property type="component" value="Unassembled WGS sequence"/>
</dbReference>
<evidence type="ECO:0000259" key="3">
    <source>
        <dbReference type="SMART" id="SM00950"/>
    </source>
</evidence>
<comment type="similarity">
    <text evidence="1">Belongs to the argonaute family. Long pAgo subfamily.</text>
</comment>
<dbReference type="InterPro" id="IPR003165">
    <property type="entry name" value="Piwi"/>
</dbReference>
<accession>A0A6P0ULI8</accession>
<organism evidence="4 5">
    <name type="scientific">Leptobacterium flavescens</name>
    <dbReference type="NCBI Taxonomy" id="472055"/>
    <lineage>
        <taxon>Bacteria</taxon>
        <taxon>Pseudomonadati</taxon>
        <taxon>Bacteroidota</taxon>
        <taxon>Flavobacteriia</taxon>
        <taxon>Flavobacteriales</taxon>
        <taxon>Flavobacteriaceae</taxon>
        <taxon>Leptobacterium</taxon>
    </lineage>
</organism>
<evidence type="ECO:0000313" key="4">
    <source>
        <dbReference type="EMBL" id="NER13382.1"/>
    </source>
</evidence>
<gene>
    <name evidence="4" type="ORF">GWK08_08030</name>
</gene>
<dbReference type="SUPFAM" id="SSF53098">
    <property type="entry name" value="Ribonuclease H-like"/>
    <property type="match status" value="1"/>
</dbReference>
<sequence length="477" mass="55632">MNIRLIEEPVLQFGNGEHIDPRQGILLHGTSDLSEVRPERIVTGFIGKSESIGKIITWLNRYQTKVVGPKKKLELKNLFPSFPGFNPKLAFKCEIKYDESYIRKINNSTFEEIMKTAVSIEDLIEKAVDLYIAEIKYLSKNKKPDVILCVLDEKFTKIIYGNEEFIRKTENDDDEEKSDDLIDDIETNFRRLLKARSMEYNIPIQIVRDRIVKPSGEMQDEATIGWNFYTALYYKAAGVPWSVKKNTEFLTCFAGISFYRSRDRKTIQTSVTQIFNENGKGVILRGSPIEQNKNDKEPHLSEEQAYELMIKSLKEYYEAMKIFPQRLVIHKSSNYSDGEIDGLTRATKEMNINSLDLVTIMPTNLRLYNEGLYPPKRGTMFSLNESTHLLYTRGFVDYYGTYPGRYIPNPIEVRLFTFDESPEQICKEILALTKMNWNNTQFDRRYPITIDCSRKVGEILKYIKDEQKPQIKYSFYM</sequence>
<dbReference type="EMBL" id="JAABOO010000002">
    <property type="protein sequence ID" value="NER13382.1"/>
    <property type="molecule type" value="Genomic_DNA"/>
</dbReference>
<dbReference type="RefSeq" id="WP_163606423.1">
    <property type="nucleotide sequence ID" value="NZ_JAABOO010000002.1"/>
</dbReference>
<dbReference type="Gene3D" id="3.30.420.10">
    <property type="entry name" value="Ribonuclease H-like superfamily/Ribonuclease H"/>
    <property type="match status" value="1"/>
</dbReference>
<dbReference type="InterPro" id="IPR036397">
    <property type="entry name" value="RNaseH_sf"/>
</dbReference>
<dbReference type="GO" id="GO:0003676">
    <property type="term" value="F:nucleic acid binding"/>
    <property type="evidence" value="ECO:0007669"/>
    <property type="project" value="InterPro"/>
</dbReference>
<evidence type="ECO:0000256" key="2">
    <source>
        <dbReference type="ARBA" id="ARBA00035032"/>
    </source>
</evidence>